<protein>
    <submittedName>
        <fullName evidence="2">Uncharacterized protein</fullName>
    </submittedName>
</protein>
<evidence type="ECO:0000256" key="1">
    <source>
        <dbReference type="SAM" id="Phobius"/>
    </source>
</evidence>
<keyword evidence="3" id="KW-1185">Reference proteome</keyword>
<evidence type="ECO:0000313" key="2">
    <source>
        <dbReference type="EMBL" id="QDU98628.1"/>
    </source>
</evidence>
<evidence type="ECO:0000313" key="3">
    <source>
        <dbReference type="Proteomes" id="UP000317648"/>
    </source>
</evidence>
<gene>
    <name evidence="2" type="ORF">Pla8534_64990</name>
</gene>
<feature type="transmembrane region" description="Helical" evidence="1">
    <location>
        <begin position="40"/>
        <end position="64"/>
    </location>
</feature>
<dbReference type="EMBL" id="CP036433">
    <property type="protein sequence ID" value="QDU98628.1"/>
    <property type="molecule type" value="Genomic_DNA"/>
</dbReference>
<organism evidence="2 3">
    <name type="scientific">Lignipirellula cremea</name>
    <dbReference type="NCBI Taxonomy" id="2528010"/>
    <lineage>
        <taxon>Bacteria</taxon>
        <taxon>Pseudomonadati</taxon>
        <taxon>Planctomycetota</taxon>
        <taxon>Planctomycetia</taxon>
        <taxon>Pirellulales</taxon>
        <taxon>Pirellulaceae</taxon>
        <taxon>Lignipirellula</taxon>
    </lineage>
</organism>
<dbReference type="KEGG" id="lcre:Pla8534_64990"/>
<name>A0A518E3G2_9BACT</name>
<dbReference type="Proteomes" id="UP000317648">
    <property type="component" value="Chromosome"/>
</dbReference>
<accession>A0A518E3G2</accession>
<sequence>MSRPPSSSACLTSLMVLTTLLPNFQAGSVSQVIAHDLIALLVAALLFRLLRLVAVYWLAVGFILSAFQAARSDRAHASISPDRFLKEFQ</sequence>
<dbReference type="RefSeq" id="WP_145058038.1">
    <property type="nucleotide sequence ID" value="NZ_CP036433.1"/>
</dbReference>
<keyword evidence="1" id="KW-0812">Transmembrane</keyword>
<dbReference type="AlphaFoldDB" id="A0A518E3G2"/>
<keyword evidence="1" id="KW-0472">Membrane</keyword>
<reference evidence="2 3" key="1">
    <citation type="submission" date="2019-02" db="EMBL/GenBank/DDBJ databases">
        <title>Deep-cultivation of Planctomycetes and their phenomic and genomic characterization uncovers novel biology.</title>
        <authorList>
            <person name="Wiegand S."/>
            <person name="Jogler M."/>
            <person name="Boedeker C."/>
            <person name="Pinto D."/>
            <person name="Vollmers J."/>
            <person name="Rivas-Marin E."/>
            <person name="Kohn T."/>
            <person name="Peeters S.H."/>
            <person name="Heuer A."/>
            <person name="Rast P."/>
            <person name="Oberbeckmann S."/>
            <person name="Bunk B."/>
            <person name="Jeske O."/>
            <person name="Meyerdierks A."/>
            <person name="Storesund J.E."/>
            <person name="Kallscheuer N."/>
            <person name="Luecker S."/>
            <person name="Lage O.M."/>
            <person name="Pohl T."/>
            <person name="Merkel B.J."/>
            <person name="Hornburger P."/>
            <person name="Mueller R.-W."/>
            <person name="Bruemmer F."/>
            <person name="Labrenz M."/>
            <person name="Spormann A.M."/>
            <person name="Op den Camp H."/>
            <person name="Overmann J."/>
            <person name="Amann R."/>
            <person name="Jetten M.S.M."/>
            <person name="Mascher T."/>
            <person name="Medema M.H."/>
            <person name="Devos D.P."/>
            <person name="Kaster A.-K."/>
            <person name="Ovreas L."/>
            <person name="Rohde M."/>
            <person name="Galperin M.Y."/>
            <person name="Jogler C."/>
        </authorList>
    </citation>
    <scope>NUCLEOTIDE SEQUENCE [LARGE SCALE GENOMIC DNA]</scope>
    <source>
        <strain evidence="2 3">Pla85_3_4</strain>
    </source>
</reference>
<keyword evidence="1" id="KW-1133">Transmembrane helix</keyword>
<proteinExistence type="predicted"/>